<keyword evidence="4" id="KW-1185">Reference proteome</keyword>
<keyword evidence="1" id="KW-0472">Membrane</keyword>
<dbReference type="AlphaFoldDB" id="A0A934J2H1"/>
<dbReference type="InterPro" id="IPR041401">
    <property type="entry name" value="TseB-like_dom"/>
</dbReference>
<comment type="caution">
    <text evidence="3">The sequence shown here is derived from an EMBL/GenBank/DDBJ whole genome shotgun (WGS) entry which is preliminary data.</text>
</comment>
<protein>
    <submittedName>
        <fullName evidence="3">DUF5590 domain-containing protein</fullName>
    </submittedName>
</protein>
<keyword evidence="1" id="KW-0812">Transmembrane</keyword>
<evidence type="ECO:0000256" key="1">
    <source>
        <dbReference type="SAM" id="Phobius"/>
    </source>
</evidence>
<accession>A0A934J2H1</accession>
<dbReference type="Proteomes" id="UP000640274">
    <property type="component" value="Unassembled WGS sequence"/>
</dbReference>
<gene>
    <name evidence="3" type="ORF">JFN88_20395</name>
</gene>
<evidence type="ECO:0000313" key="3">
    <source>
        <dbReference type="EMBL" id="MBJ6363572.1"/>
    </source>
</evidence>
<evidence type="ECO:0000259" key="2">
    <source>
        <dbReference type="Pfam" id="PF17881"/>
    </source>
</evidence>
<dbReference type="Pfam" id="PF17881">
    <property type="entry name" value="TseB"/>
    <property type="match status" value="1"/>
</dbReference>
<feature type="transmembrane region" description="Helical" evidence="1">
    <location>
        <begin position="15"/>
        <end position="34"/>
    </location>
</feature>
<dbReference type="SUPFAM" id="SSF54403">
    <property type="entry name" value="Cystatin/monellin"/>
    <property type="match status" value="2"/>
</dbReference>
<feature type="domain" description="Cell wall elongation regulator TseB-like" evidence="2">
    <location>
        <begin position="47"/>
        <end position="90"/>
    </location>
</feature>
<evidence type="ECO:0000313" key="4">
    <source>
        <dbReference type="Proteomes" id="UP000640274"/>
    </source>
</evidence>
<dbReference type="InterPro" id="IPR046350">
    <property type="entry name" value="Cystatin_sf"/>
</dbReference>
<reference evidence="3" key="1">
    <citation type="submission" date="2020-12" db="EMBL/GenBank/DDBJ databases">
        <authorList>
            <person name="Huq M.A."/>
        </authorList>
    </citation>
    <scope>NUCLEOTIDE SEQUENCE</scope>
    <source>
        <strain evidence="3">MAHUQ-46</strain>
    </source>
</reference>
<sequence>MRSRSRTSLMTPGRWVLLIVIVLTIIFLLLNLYYRSTQQDIWKQEREAEQVAAKAAGLVQITSATKHIWDQIAWVVKGTDESGQEKIVWVVGDKADSVLASSGVSKEQITKNVQSIKPDADIIRVQPGLLDGEKIWEVFYKRHETIDKYYYEFYRFTDGSFVTIYNLPSKFSDGTE</sequence>
<dbReference type="EMBL" id="JAELUP010000103">
    <property type="protein sequence ID" value="MBJ6363572.1"/>
    <property type="molecule type" value="Genomic_DNA"/>
</dbReference>
<dbReference type="Gene3D" id="3.10.450.40">
    <property type="match status" value="2"/>
</dbReference>
<name>A0A934J2H1_9BACL</name>
<proteinExistence type="predicted"/>
<organism evidence="3 4">
    <name type="scientific">Paenibacillus roseus</name>
    <dbReference type="NCBI Taxonomy" id="2798579"/>
    <lineage>
        <taxon>Bacteria</taxon>
        <taxon>Bacillati</taxon>
        <taxon>Bacillota</taxon>
        <taxon>Bacilli</taxon>
        <taxon>Bacillales</taxon>
        <taxon>Paenibacillaceae</taxon>
        <taxon>Paenibacillus</taxon>
    </lineage>
</organism>
<keyword evidence="1" id="KW-1133">Transmembrane helix</keyword>
<dbReference type="RefSeq" id="WP_199021105.1">
    <property type="nucleotide sequence ID" value="NZ_JAELUP010000103.1"/>
</dbReference>